<dbReference type="PANTHER" id="PTHR38372:SF2">
    <property type="entry name" value="DENTIN SIALOPHOSPHOPROTEIN-LIKE PROTEIN"/>
    <property type="match status" value="1"/>
</dbReference>
<evidence type="ECO:0000259" key="2">
    <source>
        <dbReference type="PROSITE" id="PS51980"/>
    </source>
</evidence>
<feature type="compositionally biased region" description="Polar residues" evidence="1">
    <location>
        <begin position="978"/>
        <end position="994"/>
    </location>
</feature>
<reference evidence="4" key="1">
    <citation type="submission" date="2013-01" db="EMBL/GenBank/DDBJ databases">
        <title>Draft Genome Sequence of a Mulberry Tree, Morus notabilis C.K. Schneid.</title>
        <authorList>
            <person name="He N."/>
            <person name="Zhao S."/>
        </authorList>
    </citation>
    <scope>NUCLEOTIDE SEQUENCE</scope>
</reference>
<feature type="region of interest" description="Disordered" evidence="1">
    <location>
        <begin position="400"/>
        <end position="649"/>
    </location>
</feature>
<feature type="compositionally biased region" description="Polar residues" evidence="1">
    <location>
        <begin position="882"/>
        <end position="892"/>
    </location>
</feature>
<feature type="region of interest" description="Disordered" evidence="1">
    <location>
        <begin position="840"/>
        <end position="1005"/>
    </location>
</feature>
<feature type="compositionally biased region" description="Basic and acidic residues" evidence="1">
    <location>
        <begin position="914"/>
        <end position="955"/>
    </location>
</feature>
<feature type="compositionally biased region" description="Basic and acidic residues" evidence="1">
    <location>
        <begin position="482"/>
        <end position="492"/>
    </location>
</feature>
<feature type="compositionally biased region" description="Low complexity" evidence="1">
    <location>
        <begin position="514"/>
        <end position="548"/>
    </location>
</feature>
<feature type="region of interest" description="Disordered" evidence="1">
    <location>
        <begin position="669"/>
        <end position="741"/>
    </location>
</feature>
<feature type="compositionally biased region" description="Polar residues" evidence="1">
    <location>
        <begin position="281"/>
        <end position="297"/>
    </location>
</feature>
<feature type="compositionally biased region" description="Basic and acidic residues" evidence="1">
    <location>
        <begin position="1112"/>
        <end position="1121"/>
    </location>
</feature>
<feature type="region of interest" description="Disordered" evidence="1">
    <location>
        <begin position="1"/>
        <end position="69"/>
    </location>
</feature>
<feature type="compositionally biased region" description="Polar residues" evidence="1">
    <location>
        <begin position="770"/>
        <end position="781"/>
    </location>
</feature>
<feature type="region of interest" description="Disordered" evidence="1">
    <location>
        <begin position="1035"/>
        <end position="1142"/>
    </location>
</feature>
<name>W9QQE3_9ROSA</name>
<proteinExistence type="predicted"/>
<dbReference type="EMBL" id="KE343549">
    <property type="protein sequence ID" value="EXB34855.1"/>
    <property type="molecule type" value="Genomic_DNA"/>
</dbReference>
<feature type="compositionally biased region" description="Gly residues" evidence="1">
    <location>
        <begin position="9"/>
        <end position="20"/>
    </location>
</feature>
<organism evidence="3 4">
    <name type="scientific">Morus notabilis</name>
    <dbReference type="NCBI Taxonomy" id="981085"/>
    <lineage>
        <taxon>Eukaryota</taxon>
        <taxon>Viridiplantae</taxon>
        <taxon>Streptophyta</taxon>
        <taxon>Embryophyta</taxon>
        <taxon>Tracheophyta</taxon>
        <taxon>Spermatophyta</taxon>
        <taxon>Magnoliopsida</taxon>
        <taxon>eudicotyledons</taxon>
        <taxon>Gunneridae</taxon>
        <taxon>Pentapetalae</taxon>
        <taxon>rosids</taxon>
        <taxon>fabids</taxon>
        <taxon>Rosales</taxon>
        <taxon>Moraceae</taxon>
        <taxon>Moreae</taxon>
        <taxon>Morus</taxon>
    </lineage>
</organism>
<feature type="compositionally biased region" description="Basic and acidic residues" evidence="1">
    <location>
        <begin position="462"/>
        <end position="474"/>
    </location>
</feature>
<sequence>MYGGSSKLGRGGGGGAGRGAGAKRLSSSFPMMPPHRPSAPGGASRLPLGGSGSSANPRSRVSGLKAPAAAPGTEETFSLVSGNNPLAFAMIIRLAPDLVDEIRRLEAQGRTTRIKFDSNNSNGNVIDVGGKEFRFRWSQENGDLSDIYEEGQSGEDGNGLLVESGSAWRKLNMQRILDESTTSRVKKLSEEAERKKELRQAIVLEPGNPSMKSQIKQLAAVETNPWKHFKQKKEPPPKKRKIEPPQVGGHPKSAYKSGISSTTTVKSRHASSPVPSPPEQSRPSTSPLRNVNISKSHGSVDDVINQVIGKDKAAASSDKEIPAKATTLVREATGRKSNIGAKPTDLQSILINLLRENPKGMSMKTLEKAVGDSIPNSGKQIEAIMKKIATFQAPGKYLLKPGLDTESFTKRSSESESSPEENLHQTAAAEDNRDQINAPELDLKERAPSNEFEEQGQLNSNHGEEPSALEKIDIQQHSPDLFGEKKVSDNSEGHAGSSSDSGSDSDSESDSSDSDSGSGSPSRSRSRSRSPVSGSSSDSDSDASSNSKEGSDVDVDIMTSDDDKEPKHKLQSKPAFSRSPVQWGSPDGKPVQGGNEEKQDDHELDLVEIENDVPDGNKRETEIGTSAHKDFEKPMEKTSTFSPDRDKLQERQNFIGSLFDEGDDAVRVGSRYEHSNSSEKISKGKYKRGMEVKRSDDKSEYAKRSKTDASSQAPVSGGRDVQFQESSHRLPSNRLIEDPNRDPIIQAINGVDRDGDGELTIQKGNNQLFSGKSSADVQHSGTRLFEQSAPSKIPDTSERMHSYAESLGHGRKYSEKSSHVHEGLPSQKAKFLTDAKYEGGYANEKRVPKNPREGGVRGKQSVPFDSHYKKHGEVVGKFKNAGQVSGSFLSTSPKDHSRAGVDKSPALNGRGNRLQREYSDLELGELREPLPEEAPVKKQFERKSSFKQSENKPDSSDNWNLDMIKGKPAEKATLDLGKSSSPDPNTKGPSNLEGSNKKRKQEDCVEDLTWSQHKVMQSQSHSRLDNVEFGFQSSNLAETNGARQNEGGVRLGSAPEGYGESNKKAPAPQLHDTRREPVSHSMKTKERKRFTTSTVAELPDGRTESLLAEGNNSERKRRDSSSDENSCSYSKYEKDEPDIKGPIKDLSQYKEYVQEYHDKKEFQKLGKDLEHAKGRDMERYNNVLEQLKESYRQCGTRHKRLKKIFVVLHEELKHLKQRIKDFALSYSRD</sequence>
<feature type="compositionally biased region" description="Basic and acidic residues" evidence="1">
    <location>
        <begin position="812"/>
        <end position="822"/>
    </location>
</feature>
<dbReference type="AlphaFoldDB" id="W9QQE3"/>
<feature type="compositionally biased region" description="Acidic residues" evidence="1">
    <location>
        <begin position="503"/>
        <end position="513"/>
    </location>
</feature>
<feature type="compositionally biased region" description="Basic and acidic residues" evidence="1">
    <location>
        <begin position="1131"/>
        <end position="1142"/>
    </location>
</feature>
<feature type="domain" description="OCEL" evidence="2">
    <location>
        <begin position="1117"/>
        <end position="1227"/>
    </location>
</feature>
<feature type="compositionally biased region" description="Basic and acidic residues" evidence="1">
    <location>
        <begin position="964"/>
        <end position="973"/>
    </location>
</feature>
<feature type="compositionally biased region" description="Basic and acidic residues" evidence="1">
    <location>
        <begin position="669"/>
        <end position="707"/>
    </location>
</feature>
<feature type="region of interest" description="Disordered" evidence="1">
    <location>
        <begin position="222"/>
        <end position="303"/>
    </location>
</feature>
<dbReference type="PROSITE" id="PS51980">
    <property type="entry name" value="OCEL"/>
    <property type="match status" value="1"/>
</dbReference>
<feature type="compositionally biased region" description="Acidic residues" evidence="1">
    <location>
        <begin position="552"/>
        <end position="563"/>
    </location>
</feature>
<feature type="compositionally biased region" description="Basic and acidic residues" evidence="1">
    <location>
        <begin position="615"/>
        <end position="636"/>
    </location>
</feature>
<feature type="region of interest" description="Disordered" evidence="1">
    <location>
        <begin position="770"/>
        <end position="828"/>
    </location>
</feature>
<dbReference type="STRING" id="981085.W9QQE3"/>
<evidence type="ECO:0000313" key="4">
    <source>
        <dbReference type="Proteomes" id="UP000030645"/>
    </source>
</evidence>
<gene>
    <name evidence="3" type="ORF">L484_008115</name>
</gene>
<keyword evidence="4" id="KW-1185">Reference proteome</keyword>
<dbReference type="Pfam" id="PF07303">
    <property type="entry name" value="Occludin_ELL"/>
    <property type="match status" value="1"/>
</dbReference>
<dbReference type="Proteomes" id="UP000030645">
    <property type="component" value="Unassembled WGS sequence"/>
</dbReference>
<evidence type="ECO:0000313" key="3">
    <source>
        <dbReference type="EMBL" id="EXB34855.1"/>
    </source>
</evidence>
<feature type="compositionally biased region" description="Basic and acidic residues" evidence="1">
    <location>
        <begin position="595"/>
        <end position="605"/>
    </location>
</feature>
<dbReference type="PANTHER" id="PTHR38372">
    <property type="entry name" value="DENTIN SIALOPHOSPHOPROTEIN-LIKE PROTEIN"/>
    <property type="match status" value="1"/>
</dbReference>
<dbReference type="InterPro" id="IPR010844">
    <property type="entry name" value="Occludin_ELL"/>
</dbReference>
<feature type="compositionally biased region" description="Basic and acidic residues" evidence="1">
    <location>
        <begin position="840"/>
        <end position="856"/>
    </location>
</feature>
<protein>
    <recommendedName>
        <fullName evidence="2">OCEL domain-containing protein</fullName>
    </recommendedName>
</protein>
<accession>W9QQE3</accession>
<dbReference type="eggNOG" id="ENOG502QSAQ">
    <property type="taxonomic scope" value="Eukaryota"/>
</dbReference>
<evidence type="ECO:0000256" key="1">
    <source>
        <dbReference type="SAM" id="MobiDB-lite"/>
    </source>
</evidence>